<dbReference type="InterPro" id="IPR045151">
    <property type="entry name" value="DCAF8"/>
</dbReference>
<evidence type="ECO:0000313" key="5">
    <source>
        <dbReference type="Proteomes" id="UP001439008"/>
    </source>
</evidence>
<reference evidence="4 5" key="1">
    <citation type="journal article" date="2024" name="BMC Biol.">
        <title>Comparative genomics of Ascetosporea gives new insight into the evolutionary basis for animal parasitism in Rhizaria.</title>
        <authorList>
            <person name="Hiltunen Thoren M."/>
            <person name="Onut-Brannstrom I."/>
            <person name="Alfjorden A."/>
            <person name="Peckova H."/>
            <person name="Swords F."/>
            <person name="Hooper C."/>
            <person name="Holzer A.S."/>
            <person name="Bass D."/>
            <person name="Burki F."/>
        </authorList>
    </citation>
    <scope>NUCLEOTIDE SEQUENCE [LARGE SCALE GENOMIC DNA]</scope>
    <source>
        <strain evidence="4">20-A016</strain>
    </source>
</reference>
<dbReference type="Gene3D" id="2.130.10.10">
    <property type="entry name" value="YVTN repeat-like/Quinoprotein amine dehydrogenase"/>
    <property type="match status" value="1"/>
</dbReference>
<evidence type="ECO:0000256" key="3">
    <source>
        <dbReference type="PROSITE-ProRule" id="PRU00221"/>
    </source>
</evidence>
<organism evidence="4 5">
    <name type="scientific">Bonamia ostreae</name>
    <dbReference type="NCBI Taxonomy" id="126728"/>
    <lineage>
        <taxon>Eukaryota</taxon>
        <taxon>Sar</taxon>
        <taxon>Rhizaria</taxon>
        <taxon>Endomyxa</taxon>
        <taxon>Ascetosporea</taxon>
        <taxon>Haplosporida</taxon>
        <taxon>Bonamia</taxon>
    </lineage>
</organism>
<keyword evidence="1 3" id="KW-0853">WD repeat</keyword>
<keyword evidence="2" id="KW-0677">Repeat</keyword>
<name>A0ABV2AIX3_9EUKA</name>
<dbReference type="Proteomes" id="UP001439008">
    <property type="component" value="Unassembled WGS sequence"/>
</dbReference>
<feature type="repeat" description="WD" evidence="3">
    <location>
        <begin position="81"/>
        <end position="126"/>
    </location>
</feature>
<dbReference type="SMART" id="SM00320">
    <property type="entry name" value="WD40"/>
    <property type="match status" value="4"/>
</dbReference>
<dbReference type="PROSITE" id="PS00678">
    <property type="entry name" value="WD_REPEATS_1"/>
    <property type="match status" value="1"/>
</dbReference>
<dbReference type="PRINTS" id="PR00320">
    <property type="entry name" value="GPROTEINBRPT"/>
</dbReference>
<proteinExistence type="predicted"/>
<sequence length="262" mass="29514">METPDNKSSFSHLIEQPKFFLPRMTNVFNIYGHNGCVNCIKWSHDGSLLISGSDDGTLKIWDMTKNSLKSNGHSTNCKNTLNGHISNVFSVEMQPAKPLSAAKIISGGNDSTLRIFDLKTGTNLHILRQFQKKICSISAPKTCFNTFIASSADGTVRHYDMREKFERCNENIGENKSNRILPQIFGGGFAQENQFKSIKNLLLDFSTDERNRYGVHSVDIHPLNASIFVVSIANGNSYLYDMRKISNTPLKSFINSYRNYQL</sequence>
<evidence type="ECO:0000256" key="2">
    <source>
        <dbReference type="ARBA" id="ARBA00022737"/>
    </source>
</evidence>
<dbReference type="InterPro" id="IPR019775">
    <property type="entry name" value="WD40_repeat_CS"/>
</dbReference>
<dbReference type="InterPro" id="IPR001680">
    <property type="entry name" value="WD40_rpt"/>
</dbReference>
<feature type="repeat" description="WD" evidence="3">
    <location>
        <begin position="30"/>
        <end position="71"/>
    </location>
</feature>
<accession>A0ABV2AIX3</accession>
<keyword evidence="5" id="KW-1185">Reference proteome</keyword>
<evidence type="ECO:0000313" key="4">
    <source>
        <dbReference type="EMBL" id="MES1919638.1"/>
    </source>
</evidence>
<comment type="caution">
    <text evidence="4">The sequence shown here is derived from an EMBL/GenBank/DDBJ whole genome shotgun (WGS) entry which is preliminary data.</text>
</comment>
<dbReference type="EMBL" id="JBDODL010000349">
    <property type="protein sequence ID" value="MES1919638.1"/>
    <property type="molecule type" value="Genomic_DNA"/>
</dbReference>
<dbReference type="InterPro" id="IPR020472">
    <property type="entry name" value="WD40_PAC1"/>
</dbReference>
<protein>
    <submittedName>
        <fullName evidence="4">Uncharacterized protein</fullName>
    </submittedName>
</protein>
<dbReference type="InterPro" id="IPR036322">
    <property type="entry name" value="WD40_repeat_dom_sf"/>
</dbReference>
<evidence type="ECO:0000256" key="1">
    <source>
        <dbReference type="ARBA" id="ARBA00022574"/>
    </source>
</evidence>
<dbReference type="PANTHER" id="PTHR15574:SF40">
    <property type="entry name" value="WD AND TETRATRICOPEPTIDE REPEATS PROTEIN 1"/>
    <property type="match status" value="1"/>
</dbReference>
<dbReference type="SUPFAM" id="SSF50978">
    <property type="entry name" value="WD40 repeat-like"/>
    <property type="match status" value="1"/>
</dbReference>
<gene>
    <name evidence="4" type="ORF">MHBO_001434</name>
</gene>
<dbReference type="PANTHER" id="PTHR15574">
    <property type="entry name" value="WD REPEAT DOMAIN-CONTAINING FAMILY"/>
    <property type="match status" value="1"/>
</dbReference>
<dbReference type="Pfam" id="PF00400">
    <property type="entry name" value="WD40"/>
    <property type="match status" value="2"/>
</dbReference>
<dbReference type="PROSITE" id="PS50294">
    <property type="entry name" value="WD_REPEATS_REGION"/>
    <property type="match status" value="1"/>
</dbReference>
<dbReference type="PROSITE" id="PS50082">
    <property type="entry name" value="WD_REPEATS_2"/>
    <property type="match status" value="2"/>
</dbReference>
<dbReference type="InterPro" id="IPR015943">
    <property type="entry name" value="WD40/YVTN_repeat-like_dom_sf"/>
</dbReference>
<feature type="non-terminal residue" evidence="4">
    <location>
        <position position="262"/>
    </location>
</feature>